<feature type="domain" description="Rhodanese" evidence="2">
    <location>
        <begin position="94"/>
        <end position="177"/>
    </location>
</feature>
<organism evidence="3 4">
    <name type="scientific">Azospirillum doebereinerae</name>
    <dbReference type="NCBI Taxonomy" id="92933"/>
    <lineage>
        <taxon>Bacteria</taxon>
        <taxon>Pseudomonadati</taxon>
        <taxon>Pseudomonadota</taxon>
        <taxon>Alphaproteobacteria</taxon>
        <taxon>Rhodospirillales</taxon>
        <taxon>Azospirillaceae</taxon>
        <taxon>Azospirillum</taxon>
    </lineage>
</organism>
<dbReference type="SUPFAM" id="SSF52821">
    <property type="entry name" value="Rhodanese/Cell cycle control phosphatase"/>
    <property type="match status" value="1"/>
</dbReference>
<proteinExistence type="predicted"/>
<dbReference type="InterPro" id="IPR022376">
    <property type="entry name" value="PQQ_CXXCW"/>
</dbReference>
<evidence type="ECO:0000313" key="4">
    <source>
        <dbReference type="Proteomes" id="UP000280346"/>
    </source>
</evidence>
<gene>
    <name evidence="3" type="ORF">EJ913_28880</name>
</gene>
<comment type="caution">
    <text evidence="3">The sequence shown here is derived from an EMBL/GenBank/DDBJ whole genome shotgun (WGS) entry which is preliminary data.</text>
</comment>
<sequence>MTPILATLLAAGLLLAAPLRAAPPEIPVEEPAGFRLTDYRAPTPPGLAGATTLDTGAVRALLERGGALPIYVQKLDRSSLPGAPWLLSKPFRQIPGSVWLPNVGLGAPDPATLDWFARHLERLTGGDRAHGLLFYCLSDCWLSWNTAKRAVLLGYTRVHWYPAGVDGWAEAGLPTEDANPLPGPQPAP</sequence>
<dbReference type="Proteomes" id="UP000280346">
    <property type="component" value="Unassembled WGS sequence"/>
</dbReference>
<dbReference type="NCBIfam" id="TIGR03865">
    <property type="entry name" value="PQQ_CXXCW"/>
    <property type="match status" value="1"/>
</dbReference>
<feature type="chain" id="PRO_5018736963" evidence="1">
    <location>
        <begin position="22"/>
        <end position="188"/>
    </location>
</feature>
<reference evidence="3 4" key="1">
    <citation type="submission" date="2018-12" db="EMBL/GenBank/DDBJ databases">
        <authorList>
            <person name="Yang Y."/>
        </authorList>
    </citation>
    <scope>NUCLEOTIDE SEQUENCE [LARGE SCALE GENOMIC DNA]</scope>
    <source>
        <strain evidence="3 4">GSF71</strain>
    </source>
</reference>
<evidence type="ECO:0000313" key="3">
    <source>
        <dbReference type="EMBL" id="RUQ62206.1"/>
    </source>
</evidence>
<evidence type="ECO:0000259" key="2">
    <source>
        <dbReference type="PROSITE" id="PS50206"/>
    </source>
</evidence>
<dbReference type="AlphaFoldDB" id="A0A3S0VE61"/>
<accession>A0A3S0VE61</accession>
<dbReference type="OrthoDB" id="176845at2"/>
<keyword evidence="1" id="KW-0732">Signal</keyword>
<protein>
    <submittedName>
        <fullName evidence="3">PQQ-dependent catabolism-associated CXXCW motif protein</fullName>
    </submittedName>
</protein>
<keyword evidence="4" id="KW-1185">Reference proteome</keyword>
<name>A0A3S0VE61_9PROT</name>
<dbReference type="PROSITE" id="PS50206">
    <property type="entry name" value="RHODANESE_3"/>
    <property type="match status" value="1"/>
</dbReference>
<dbReference type="RefSeq" id="WP_127004496.1">
    <property type="nucleotide sequence ID" value="NZ_CP173191.1"/>
</dbReference>
<dbReference type="EMBL" id="RZIJ01000039">
    <property type="protein sequence ID" value="RUQ62206.1"/>
    <property type="molecule type" value="Genomic_DNA"/>
</dbReference>
<evidence type="ECO:0000256" key="1">
    <source>
        <dbReference type="SAM" id="SignalP"/>
    </source>
</evidence>
<dbReference type="InterPro" id="IPR036873">
    <property type="entry name" value="Rhodanese-like_dom_sf"/>
</dbReference>
<feature type="signal peptide" evidence="1">
    <location>
        <begin position="1"/>
        <end position="21"/>
    </location>
</feature>
<dbReference type="Gene3D" id="3.40.250.10">
    <property type="entry name" value="Rhodanese-like domain"/>
    <property type="match status" value="1"/>
</dbReference>
<dbReference type="InterPro" id="IPR001763">
    <property type="entry name" value="Rhodanese-like_dom"/>
</dbReference>
<dbReference type="CDD" id="cd00158">
    <property type="entry name" value="RHOD"/>
    <property type="match status" value="1"/>
</dbReference>